<accession>A0A5C4J2G6</accession>
<evidence type="ECO:0000256" key="2">
    <source>
        <dbReference type="ARBA" id="ARBA00022448"/>
    </source>
</evidence>
<keyword evidence="6 14" id="KW-0067">ATP-binding</keyword>
<keyword evidence="8 11" id="KW-0472">Membrane</keyword>
<dbReference type="EMBL" id="VCKW01000259">
    <property type="protein sequence ID" value="TMQ90812.1"/>
    <property type="molecule type" value="Genomic_DNA"/>
</dbReference>
<keyword evidence="4 11" id="KW-0812">Transmembrane</keyword>
<dbReference type="SUPFAM" id="SSF90123">
    <property type="entry name" value="ABC transporter transmembrane region"/>
    <property type="match status" value="1"/>
</dbReference>
<evidence type="ECO:0000259" key="12">
    <source>
        <dbReference type="PROSITE" id="PS50893"/>
    </source>
</evidence>
<dbReference type="InterPro" id="IPR027417">
    <property type="entry name" value="P-loop_NTPase"/>
</dbReference>
<keyword evidence="2" id="KW-0813">Transport</keyword>
<gene>
    <name evidence="14" type="ORF">ETD83_33835</name>
</gene>
<evidence type="ECO:0000256" key="3">
    <source>
        <dbReference type="ARBA" id="ARBA00022475"/>
    </source>
</evidence>
<evidence type="ECO:0000256" key="1">
    <source>
        <dbReference type="ARBA" id="ARBA00004651"/>
    </source>
</evidence>
<dbReference type="PROSITE" id="PS00211">
    <property type="entry name" value="ABC_TRANSPORTER_1"/>
    <property type="match status" value="1"/>
</dbReference>
<dbReference type="RefSeq" id="WP_138649280.1">
    <property type="nucleotide sequence ID" value="NZ_VCKW01000259.1"/>
</dbReference>
<dbReference type="PANTHER" id="PTHR43394">
    <property type="entry name" value="ATP-DEPENDENT PERMEASE MDL1, MITOCHONDRIAL"/>
    <property type="match status" value="1"/>
</dbReference>
<dbReference type="AlphaFoldDB" id="A0A5C4J2G6"/>
<dbReference type="Gene3D" id="3.40.50.300">
    <property type="entry name" value="P-loop containing nucleotide triphosphate hydrolases"/>
    <property type="match status" value="1"/>
</dbReference>
<name>A0A5C4J2G6_9ACTN</name>
<feature type="transmembrane region" description="Helical" evidence="11">
    <location>
        <begin position="243"/>
        <end position="265"/>
    </location>
</feature>
<dbReference type="Proteomes" id="UP000309174">
    <property type="component" value="Unassembled WGS sequence"/>
</dbReference>
<dbReference type="InterPro" id="IPR036640">
    <property type="entry name" value="ABC1_TM_sf"/>
</dbReference>
<feature type="transmembrane region" description="Helical" evidence="11">
    <location>
        <begin position="158"/>
        <end position="179"/>
    </location>
</feature>
<dbReference type="PROSITE" id="PS50929">
    <property type="entry name" value="ABC_TM1F"/>
    <property type="match status" value="1"/>
</dbReference>
<dbReference type="InterPro" id="IPR039421">
    <property type="entry name" value="Type_1_exporter"/>
</dbReference>
<dbReference type="SUPFAM" id="SSF52540">
    <property type="entry name" value="P-loop containing nucleoside triphosphate hydrolases"/>
    <property type="match status" value="1"/>
</dbReference>
<keyword evidence="7 11" id="KW-1133">Transmembrane helix</keyword>
<evidence type="ECO:0000313" key="14">
    <source>
        <dbReference type="EMBL" id="TMQ90812.1"/>
    </source>
</evidence>
<dbReference type="GO" id="GO:0005886">
    <property type="term" value="C:plasma membrane"/>
    <property type="evidence" value="ECO:0007669"/>
    <property type="project" value="UniProtKB-SubCell"/>
</dbReference>
<comment type="subcellular location">
    <subcellularLocation>
        <location evidence="1">Cell membrane</location>
        <topology evidence="1">Multi-pass membrane protein</topology>
    </subcellularLocation>
</comment>
<dbReference type="Gene3D" id="1.20.1560.10">
    <property type="entry name" value="ABC transporter type 1, transmembrane domain"/>
    <property type="match status" value="1"/>
</dbReference>
<evidence type="ECO:0000256" key="7">
    <source>
        <dbReference type="ARBA" id="ARBA00022989"/>
    </source>
</evidence>
<evidence type="ECO:0000256" key="11">
    <source>
        <dbReference type="SAM" id="Phobius"/>
    </source>
</evidence>
<evidence type="ECO:0000256" key="9">
    <source>
        <dbReference type="ARBA" id="ARBA00061644"/>
    </source>
</evidence>
<dbReference type="SMART" id="SM00382">
    <property type="entry name" value="AAA"/>
    <property type="match status" value="1"/>
</dbReference>
<evidence type="ECO:0000256" key="5">
    <source>
        <dbReference type="ARBA" id="ARBA00022741"/>
    </source>
</evidence>
<dbReference type="PANTHER" id="PTHR43394:SF1">
    <property type="entry name" value="ATP-BINDING CASSETTE SUB-FAMILY B MEMBER 10, MITOCHONDRIAL"/>
    <property type="match status" value="1"/>
</dbReference>
<dbReference type="FunFam" id="3.40.50.300:FF:000299">
    <property type="entry name" value="ABC transporter ATP-binding protein/permease"/>
    <property type="match status" value="1"/>
</dbReference>
<evidence type="ECO:0000256" key="4">
    <source>
        <dbReference type="ARBA" id="ARBA00022692"/>
    </source>
</evidence>
<dbReference type="GO" id="GO:0005524">
    <property type="term" value="F:ATP binding"/>
    <property type="evidence" value="ECO:0007669"/>
    <property type="project" value="UniProtKB-KW"/>
</dbReference>
<dbReference type="PROSITE" id="PS50893">
    <property type="entry name" value="ABC_TRANSPORTER_2"/>
    <property type="match status" value="1"/>
</dbReference>
<dbReference type="OrthoDB" id="9806127at2"/>
<reference evidence="14 15" key="1">
    <citation type="submission" date="2019-05" db="EMBL/GenBank/DDBJ databases">
        <title>Draft genome sequence of Actinomadura sp. 14C53.</title>
        <authorList>
            <person name="Saricaoglu S."/>
            <person name="Isik K."/>
        </authorList>
    </citation>
    <scope>NUCLEOTIDE SEQUENCE [LARGE SCALE GENOMIC DNA]</scope>
    <source>
        <strain evidence="14 15">14C53</strain>
    </source>
</reference>
<comment type="caution">
    <text evidence="14">The sequence shown here is derived from an EMBL/GenBank/DDBJ whole genome shotgun (WGS) entry which is preliminary data.</text>
</comment>
<feature type="transmembrane region" description="Helical" evidence="11">
    <location>
        <begin position="56"/>
        <end position="78"/>
    </location>
</feature>
<dbReference type="GO" id="GO:0015421">
    <property type="term" value="F:ABC-type oligopeptide transporter activity"/>
    <property type="evidence" value="ECO:0007669"/>
    <property type="project" value="TreeGrafter"/>
</dbReference>
<keyword evidence="5" id="KW-0547">Nucleotide-binding</keyword>
<evidence type="ECO:0000256" key="6">
    <source>
        <dbReference type="ARBA" id="ARBA00022840"/>
    </source>
</evidence>
<dbReference type="InterPro" id="IPR017871">
    <property type="entry name" value="ABC_transporter-like_CS"/>
</dbReference>
<feature type="transmembrane region" description="Helical" evidence="11">
    <location>
        <begin position="277"/>
        <end position="295"/>
    </location>
</feature>
<dbReference type="InterPro" id="IPR011527">
    <property type="entry name" value="ABC1_TM_dom"/>
</dbReference>
<feature type="region of interest" description="Disordered" evidence="10">
    <location>
        <begin position="319"/>
        <end position="340"/>
    </location>
</feature>
<keyword evidence="3" id="KW-1003">Cell membrane</keyword>
<evidence type="ECO:0000256" key="10">
    <source>
        <dbReference type="SAM" id="MobiDB-lite"/>
    </source>
</evidence>
<proteinExistence type="inferred from homology"/>
<dbReference type="GO" id="GO:0016887">
    <property type="term" value="F:ATP hydrolysis activity"/>
    <property type="evidence" value="ECO:0007669"/>
    <property type="project" value="InterPro"/>
</dbReference>
<evidence type="ECO:0000256" key="8">
    <source>
        <dbReference type="ARBA" id="ARBA00023136"/>
    </source>
</evidence>
<evidence type="ECO:0000259" key="13">
    <source>
        <dbReference type="PROSITE" id="PS50929"/>
    </source>
</evidence>
<feature type="domain" description="ABC transporter" evidence="12">
    <location>
        <begin position="344"/>
        <end position="578"/>
    </location>
</feature>
<keyword evidence="15" id="KW-1185">Reference proteome</keyword>
<dbReference type="CDD" id="cd18551">
    <property type="entry name" value="ABC_6TM_LmrA_like"/>
    <property type="match status" value="1"/>
</dbReference>
<comment type="similarity">
    <text evidence="9">Belongs to the ABC transporter superfamily. Lipid exporter (TC 3.A.1.106) family.</text>
</comment>
<dbReference type="InterPro" id="IPR003593">
    <property type="entry name" value="AAA+_ATPase"/>
</dbReference>
<organism evidence="14 15">
    <name type="scientific">Actinomadura soli</name>
    <dbReference type="NCBI Taxonomy" id="2508997"/>
    <lineage>
        <taxon>Bacteria</taxon>
        <taxon>Bacillati</taxon>
        <taxon>Actinomycetota</taxon>
        <taxon>Actinomycetes</taxon>
        <taxon>Streptosporangiales</taxon>
        <taxon>Thermomonosporaceae</taxon>
        <taxon>Actinomadura</taxon>
    </lineage>
</organism>
<evidence type="ECO:0000313" key="15">
    <source>
        <dbReference type="Proteomes" id="UP000309174"/>
    </source>
</evidence>
<dbReference type="Pfam" id="PF00005">
    <property type="entry name" value="ABC_tran"/>
    <property type="match status" value="1"/>
</dbReference>
<feature type="compositionally biased region" description="Low complexity" evidence="10">
    <location>
        <begin position="327"/>
        <end position="340"/>
    </location>
</feature>
<protein>
    <submittedName>
        <fullName evidence="14">ABC transporter ATP-binding protein</fullName>
    </submittedName>
</protein>
<dbReference type="Pfam" id="PF00664">
    <property type="entry name" value="ABC_membrane"/>
    <property type="match status" value="1"/>
</dbReference>
<feature type="domain" description="ABC transmembrane type-1" evidence="13">
    <location>
        <begin position="24"/>
        <end position="303"/>
    </location>
</feature>
<sequence>MTAAAPGGLRGVLRLAAGHRGPIAATVALSLAASALGLAQPLVARDVIDAAGAGRAVWHGVAALVALFTVQALVQALVRFQLGRTGEGIVLGVRLGLIDRLLRLRMPAYDRHRVGDLISRTDADTFALRQIVAGGLTDAVTGSIGLAATIGLMLWLDWTLFVCVAAVVLIAGAALAAALRGMRAASLSGRRATGEMAADLERALSAIRTVKAARAEAREAERIGGRARAAHAAGVRTAGFDALVAPATELAVTGSFLLVLLIGGARVAGGAGSVGDLVAFLLSMLYLTGPLGALFESLSAVQQGTGAAHRITEALALPRETADDPPRAAGAAPAGAEGGRPPALEFRDVWFGYRPAQPVLRGVSFEVPRRGHVALIGPSGAGKSTIFALAARFYDPGGGEVLVGGVAAGAVSRARHRAGIGLVEQECPILDGTLRDNLVYAAPHAGDDEIRRVVDITNLAGLVARLPHGLDTRVGEHGRELSGGERQRMAIARALLPRPRLLLLDEPTSHLDLESELALHQALDEVARRCALLVIAHRFTTVRAAAQVIVLDQGRIVASGGHEELMKTSAYYRDLACAWPREDAPAPR</sequence>
<dbReference type="InterPro" id="IPR003439">
    <property type="entry name" value="ABC_transporter-like_ATP-bd"/>
</dbReference>
<feature type="transmembrane region" description="Helical" evidence="11">
    <location>
        <begin position="23"/>
        <end position="44"/>
    </location>
</feature>